<keyword evidence="2" id="KW-0812">Transmembrane</keyword>
<feature type="region of interest" description="Disordered" evidence="1">
    <location>
        <begin position="231"/>
        <end position="309"/>
    </location>
</feature>
<reference evidence="3 4" key="1">
    <citation type="submission" date="2023-09" db="EMBL/GenBank/DDBJ databases">
        <title>Multi-omics analysis of a traditional fermented food reveals byproduct-associated fungal strains for waste-to-food upcycling.</title>
        <authorList>
            <consortium name="Lawrence Berkeley National Laboratory"/>
            <person name="Rekdal V.M."/>
            <person name="Villalobos-Escobedo J.M."/>
            <person name="Rodriguez-Valeron N."/>
            <person name="Garcia M.O."/>
            <person name="Vasquez D.P."/>
            <person name="Damayanti I."/>
            <person name="Sorensen P.M."/>
            <person name="Baidoo E.E."/>
            <person name="De Carvalho A.C."/>
            <person name="Riley R."/>
            <person name="Lipzen A."/>
            <person name="He G."/>
            <person name="Yan M."/>
            <person name="Haridas S."/>
            <person name="Daum C."/>
            <person name="Yoshinaga Y."/>
            <person name="Ng V."/>
            <person name="Grigoriev I.V."/>
            <person name="Munk R."/>
            <person name="Nuraida L."/>
            <person name="Wijaya C.H."/>
            <person name="Morales P.-C."/>
            <person name="Keasling J.D."/>
        </authorList>
    </citation>
    <scope>NUCLEOTIDE SEQUENCE [LARGE SCALE GENOMIC DNA]</scope>
    <source>
        <strain evidence="3 4">FGSC 2613</strain>
    </source>
</reference>
<feature type="transmembrane region" description="Helical" evidence="2">
    <location>
        <begin position="314"/>
        <end position="335"/>
    </location>
</feature>
<evidence type="ECO:0000256" key="2">
    <source>
        <dbReference type="SAM" id="Phobius"/>
    </source>
</evidence>
<dbReference type="Proteomes" id="UP001451303">
    <property type="component" value="Unassembled WGS sequence"/>
</dbReference>
<sequence length="606" mass="63328">MAVMISMVSTSTVALIPSGVPISAATPAVITSAATLRRQNGGTDVPTLTNICGYAVAENANLKSITPPTDMVCAMFPPNRLFGFCPKRSSLKDRQDIVDNCWWNAWCIDTYDCKYGCGIAEARTLFGTTTCYAASNAYCQLTRLTNTHTDEADPYWMVGCGGGHYTIHNYVLDQKAALGTSTTAATTTTTTTTTSSGKRNSVSTVAPLTTGDGNFTASHVQAPVPIVSTAKPVIPTSSSQPLEPPTLQQTPSTNTVLPSPSTSGAITLPPTLTSTSSTQTHPETQTSDFPTHISSANTPSEEDQNQKTHNPKSAILGSVIGALAVIYLILFTWWYRGPRRRKRAREAKEAAAAALKERGFWRSPGAPEEHGLYGANRPPPHGIQELQGGTHGPRGEIHELGFGTTMTGNPRTPTTRQGMPTNTPQTKTKYGIDGDAHHGNGNREVPGLSPLSPMVLLSTGTGWGGSQAATSASAASTTNMSSGVTGTSSTNSGSRCGSGCRACAESGIFGIEKPAKEAVTATIKEVAELDGRNVTFEVRDRVRREQLERIDLALEPVRWKGSGSGGGTGTGTTKGGAFGAGGGSNGAASTPMGAPVAWTRYLGPSS</sequence>
<feature type="compositionally biased region" description="Polar residues" evidence="1">
    <location>
        <begin position="279"/>
        <end position="299"/>
    </location>
</feature>
<proteinExistence type="predicted"/>
<comment type="caution">
    <text evidence="3">The sequence shown here is derived from an EMBL/GenBank/DDBJ whole genome shotgun (WGS) entry which is preliminary data.</text>
</comment>
<feature type="region of interest" description="Disordered" evidence="1">
    <location>
        <begin position="561"/>
        <end position="606"/>
    </location>
</feature>
<feature type="region of interest" description="Disordered" evidence="1">
    <location>
        <begin position="401"/>
        <end position="424"/>
    </location>
</feature>
<accession>A0ABR3DDD0</accession>
<keyword evidence="2" id="KW-1133">Transmembrane helix</keyword>
<dbReference type="EMBL" id="JAVLET010000004">
    <property type="protein sequence ID" value="KAL0470671.1"/>
    <property type="molecule type" value="Genomic_DNA"/>
</dbReference>
<keyword evidence="2" id="KW-0472">Membrane</keyword>
<feature type="compositionally biased region" description="Gly residues" evidence="1">
    <location>
        <begin position="562"/>
        <end position="585"/>
    </location>
</feature>
<protein>
    <submittedName>
        <fullName evidence="3">Uncharacterized protein</fullName>
    </submittedName>
</protein>
<feature type="compositionally biased region" description="Low complexity" evidence="1">
    <location>
        <begin position="403"/>
        <end position="416"/>
    </location>
</feature>
<evidence type="ECO:0000256" key="1">
    <source>
        <dbReference type="SAM" id="MobiDB-lite"/>
    </source>
</evidence>
<feature type="compositionally biased region" description="Low complexity" evidence="1">
    <location>
        <begin position="267"/>
        <end position="278"/>
    </location>
</feature>
<evidence type="ECO:0000313" key="3">
    <source>
        <dbReference type="EMBL" id="KAL0470671.1"/>
    </source>
</evidence>
<feature type="region of interest" description="Disordered" evidence="1">
    <location>
        <begin position="474"/>
        <end position="497"/>
    </location>
</feature>
<gene>
    <name evidence="3" type="ORF">QR685DRAFT_562719</name>
</gene>
<feature type="compositionally biased region" description="Polar residues" evidence="1">
    <location>
        <begin position="254"/>
        <end position="265"/>
    </location>
</feature>
<feature type="compositionally biased region" description="Low complexity" evidence="1">
    <location>
        <begin position="235"/>
        <end position="253"/>
    </location>
</feature>
<organism evidence="3 4">
    <name type="scientific">Neurospora intermedia</name>
    <dbReference type="NCBI Taxonomy" id="5142"/>
    <lineage>
        <taxon>Eukaryota</taxon>
        <taxon>Fungi</taxon>
        <taxon>Dikarya</taxon>
        <taxon>Ascomycota</taxon>
        <taxon>Pezizomycotina</taxon>
        <taxon>Sordariomycetes</taxon>
        <taxon>Sordariomycetidae</taxon>
        <taxon>Sordariales</taxon>
        <taxon>Sordariaceae</taxon>
        <taxon>Neurospora</taxon>
    </lineage>
</organism>
<evidence type="ECO:0000313" key="4">
    <source>
        <dbReference type="Proteomes" id="UP001451303"/>
    </source>
</evidence>
<keyword evidence="4" id="KW-1185">Reference proteome</keyword>
<name>A0ABR3DDD0_NEUIN</name>